<reference evidence="1" key="1">
    <citation type="submission" date="2023-08" db="EMBL/GenBank/DDBJ databases">
        <authorList>
            <person name="Alioto T."/>
            <person name="Alioto T."/>
            <person name="Gomez Garrido J."/>
        </authorList>
    </citation>
    <scope>NUCLEOTIDE SEQUENCE</scope>
</reference>
<dbReference type="Proteomes" id="UP001162480">
    <property type="component" value="Chromosome 4"/>
</dbReference>
<evidence type="ECO:0000313" key="2">
    <source>
        <dbReference type="Proteomes" id="UP001162480"/>
    </source>
</evidence>
<proteinExistence type="predicted"/>
<keyword evidence="2" id="KW-1185">Reference proteome</keyword>
<protein>
    <submittedName>
        <fullName evidence="1">Uncharacterized protein</fullName>
    </submittedName>
</protein>
<sequence>MQRYLPICCVCETRSRMLKILGIYICRVCYGEVETLRKNKFRSKRSKNSPVCDKNSTSPVHDLAMEMVIQCWLLL</sequence>
<accession>A0AA36F2J2</accession>
<name>A0AA36F2J2_OCTVU</name>
<gene>
    <name evidence="1" type="ORF">OCTVUL_1B020945</name>
</gene>
<evidence type="ECO:0000313" key="1">
    <source>
        <dbReference type="EMBL" id="CAI9722134.1"/>
    </source>
</evidence>
<organism evidence="1 2">
    <name type="scientific">Octopus vulgaris</name>
    <name type="common">Common octopus</name>
    <dbReference type="NCBI Taxonomy" id="6645"/>
    <lineage>
        <taxon>Eukaryota</taxon>
        <taxon>Metazoa</taxon>
        <taxon>Spiralia</taxon>
        <taxon>Lophotrochozoa</taxon>
        <taxon>Mollusca</taxon>
        <taxon>Cephalopoda</taxon>
        <taxon>Coleoidea</taxon>
        <taxon>Octopodiformes</taxon>
        <taxon>Octopoda</taxon>
        <taxon>Incirrata</taxon>
        <taxon>Octopodidae</taxon>
        <taxon>Octopus</taxon>
    </lineage>
</organism>
<dbReference type="AlphaFoldDB" id="A0AA36F2J2"/>
<dbReference type="EMBL" id="OX597817">
    <property type="protein sequence ID" value="CAI9722134.1"/>
    <property type="molecule type" value="Genomic_DNA"/>
</dbReference>